<feature type="transmembrane region" description="Helical" evidence="1">
    <location>
        <begin position="15"/>
        <end position="34"/>
    </location>
</feature>
<dbReference type="EMBL" id="RIZG01000003">
    <property type="protein sequence ID" value="RNF51461.1"/>
    <property type="molecule type" value="Genomic_DNA"/>
</dbReference>
<gene>
    <name evidence="2" type="ORF">EBI00_06035</name>
</gene>
<evidence type="ECO:0000313" key="3">
    <source>
        <dbReference type="Proteomes" id="UP000280507"/>
    </source>
</evidence>
<dbReference type="OrthoDB" id="6196761at2"/>
<sequence length="110" mass="12695">MTLLLELNLRLAHFIQPHLQDIALALVATCLVIYGDKVNAFLKRLVSSWVFVARVMAFILMCTFGYGLLTFWTQPLVYWGITQVEFVYRPLLVVSCFCFLGVLAERKRHL</sequence>
<feature type="transmembrane region" description="Helical" evidence="1">
    <location>
        <begin position="46"/>
        <end position="66"/>
    </location>
</feature>
<accession>A0A3M8Q6X9</accession>
<dbReference type="AlphaFoldDB" id="A0A3M8Q6X9"/>
<keyword evidence="3" id="KW-1185">Reference proteome</keyword>
<dbReference type="RefSeq" id="WP_123095035.1">
    <property type="nucleotide sequence ID" value="NZ_RIZG01000003.1"/>
</dbReference>
<dbReference type="InterPro" id="IPR021813">
    <property type="entry name" value="DUF3392"/>
</dbReference>
<proteinExistence type="predicted"/>
<reference evidence="2 3" key="1">
    <citation type="journal article" date="2012" name="Int. J. Syst. Evol. Microbiol.">
        <title>Marinomonas hwangdonensis sp. nov., isolated from seawater.</title>
        <authorList>
            <person name="Jung Y.T."/>
            <person name="Oh T.K."/>
            <person name="Yoon J.H."/>
        </authorList>
    </citation>
    <scope>NUCLEOTIDE SEQUENCE [LARGE SCALE GENOMIC DNA]</scope>
    <source>
        <strain evidence="2 3">HDW-15</strain>
    </source>
</reference>
<evidence type="ECO:0000256" key="1">
    <source>
        <dbReference type="SAM" id="Phobius"/>
    </source>
</evidence>
<keyword evidence="1" id="KW-0812">Transmembrane</keyword>
<dbReference type="Pfam" id="PF11872">
    <property type="entry name" value="DUF3392"/>
    <property type="match status" value="1"/>
</dbReference>
<comment type="caution">
    <text evidence="2">The sequence shown here is derived from an EMBL/GenBank/DDBJ whole genome shotgun (WGS) entry which is preliminary data.</text>
</comment>
<dbReference type="Proteomes" id="UP000280507">
    <property type="component" value="Unassembled WGS sequence"/>
</dbReference>
<name>A0A3M8Q6X9_9GAMM</name>
<organism evidence="2 3">
    <name type="scientific">Marinomonas hwangdonensis</name>
    <dbReference type="NCBI Taxonomy" id="1053647"/>
    <lineage>
        <taxon>Bacteria</taxon>
        <taxon>Pseudomonadati</taxon>
        <taxon>Pseudomonadota</taxon>
        <taxon>Gammaproteobacteria</taxon>
        <taxon>Oceanospirillales</taxon>
        <taxon>Oceanospirillaceae</taxon>
        <taxon>Marinomonas</taxon>
    </lineage>
</organism>
<evidence type="ECO:0000313" key="2">
    <source>
        <dbReference type="EMBL" id="RNF51461.1"/>
    </source>
</evidence>
<keyword evidence="1" id="KW-1133">Transmembrane helix</keyword>
<protein>
    <submittedName>
        <fullName evidence="2">DUF3392 domain-containing protein</fullName>
    </submittedName>
</protein>
<keyword evidence="1" id="KW-0472">Membrane</keyword>
<feature type="transmembrane region" description="Helical" evidence="1">
    <location>
        <begin position="86"/>
        <end position="104"/>
    </location>
</feature>